<feature type="signal peptide" evidence="2">
    <location>
        <begin position="1"/>
        <end position="18"/>
    </location>
</feature>
<feature type="transmembrane region" description="Helical" evidence="1">
    <location>
        <begin position="373"/>
        <end position="392"/>
    </location>
</feature>
<feature type="transmembrane region" description="Helical" evidence="1">
    <location>
        <begin position="258"/>
        <end position="278"/>
    </location>
</feature>
<keyword evidence="1" id="KW-0472">Membrane</keyword>
<dbReference type="AlphaFoldDB" id="A0A7C8IAT8"/>
<feature type="transmembrane region" description="Helical" evidence="1">
    <location>
        <begin position="348"/>
        <end position="367"/>
    </location>
</feature>
<sequence length="425" mass="47086">MALRCVCLILTLCTCSSAADTWDDFANNLATDLAPILQLFGEQVTKQFLSESTSRLDNIIFAMAPLGIITAVVSVIRVCGSPLLRAFIGKAQEGAGVAEAELCSSTGRDVCEMYQNGAITRVFGRPQILEIVHDRCGENFYTPEDGEEYAPAGIYTFSEYQRTRQGKAEWVDRGEKAAPGPLDDGEASAGLEPRVGEFALNPNLMLNIGFRRPSRRTLLSLAVFSVLLQASVIAYAIIAERHLKLMKEDQPPPAWGLPLTIIGTVVLCTGMFICAYLIEQSTMERTFDRKKLPVDEQQPQSTIHWIQPGGQVVGDHSFDSFAYSDLERPLKEYISSWRRSAPLQESRWTWVAVSVTMIGFIVQFVGLRAVHSTVSVFQLGAVLLMSILRALLRTKRLDIGANRITRRPLVAQITGHELDWLAFDL</sequence>
<protein>
    <recommendedName>
        <fullName evidence="5">Ca2+ regulator and membrane fusion protein Fig1-domain-containing protein</fullName>
    </recommendedName>
</protein>
<evidence type="ECO:0000256" key="1">
    <source>
        <dbReference type="SAM" id="Phobius"/>
    </source>
</evidence>
<feature type="chain" id="PRO_5028993078" description="Ca2+ regulator and membrane fusion protein Fig1-domain-containing protein" evidence="2">
    <location>
        <begin position="19"/>
        <end position="425"/>
    </location>
</feature>
<dbReference type="EMBL" id="JAADJZ010000005">
    <property type="protein sequence ID" value="KAF2874954.1"/>
    <property type="molecule type" value="Genomic_DNA"/>
</dbReference>
<reference evidence="3 4" key="1">
    <citation type="submission" date="2020-01" db="EMBL/GenBank/DDBJ databases">
        <authorList>
            <consortium name="DOE Joint Genome Institute"/>
            <person name="Haridas S."/>
            <person name="Albert R."/>
            <person name="Binder M."/>
            <person name="Bloem J."/>
            <person name="Labutti K."/>
            <person name="Salamov A."/>
            <person name="Andreopoulos B."/>
            <person name="Baker S.E."/>
            <person name="Barry K."/>
            <person name="Bills G."/>
            <person name="Bluhm B.H."/>
            <person name="Cannon C."/>
            <person name="Castanera R."/>
            <person name="Culley D.E."/>
            <person name="Daum C."/>
            <person name="Ezra D."/>
            <person name="Gonzalez J.B."/>
            <person name="Henrissat B."/>
            <person name="Kuo A."/>
            <person name="Liang C."/>
            <person name="Lipzen A."/>
            <person name="Lutzoni F."/>
            <person name="Magnuson J."/>
            <person name="Mondo S."/>
            <person name="Nolan M."/>
            <person name="Ohm R."/>
            <person name="Pangilinan J."/>
            <person name="Park H.-J.H."/>
            <person name="Ramirez L."/>
            <person name="Alfaro M."/>
            <person name="Sun H."/>
            <person name="Tritt A."/>
            <person name="Yoshinaga Y."/>
            <person name="Zwiers L.-H.L."/>
            <person name="Turgeon B.G."/>
            <person name="Goodwin S.B."/>
            <person name="Spatafora J.W."/>
            <person name="Crous P.W."/>
            <person name="Grigoriev I.V."/>
        </authorList>
    </citation>
    <scope>NUCLEOTIDE SEQUENCE [LARGE SCALE GENOMIC DNA]</scope>
    <source>
        <strain evidence="3 4">CBS 611.86</strain>
    </source>
</reference>
<organism evidence="3 4">
    <name type="scientific">Massariosphaeria phaeospora</name>
    <dbReference type="NCBI Taxonomy" id="100035"/>
    <lineage>
        <taxon>Eukaryota</taxon>
        <taxon>Fungi</taxon>
        <taxon>Dikarya</taxon>
        <taxon>Ascomycota</taxon>
        <taxon>Pezizomycotina</taxon>
        <taxon>Dothideomycetes</taxon>
        <taxon>Pleosporomycetidae</taxon>
        <taxon>Pleosporales</taxon>
        <taxon>Pleosporales incertae sedis</taxon>
        <taxon>Massariosphaeria</taxon>
    </lineage>
</organism>
<feature type="transmembrane region" description="Helical" evidence="1">
    <location>
        <begin position="218"/>
        <end position="238"/>
    </location>
</feature>
<feature type="non-terminal residue" evidence="3">
    <location>
        <position position="425"/>
    </location>
</feature>
<comment type="caution">
    <text evidence="3">The sequence shown here is derived from an EMBL/GenBank/DDBJ whole genome shotgun (WGS) entry which is preliminary data.</text>
</comment>
<accession>A0A7C8IAT8</accession>
<evidence type="ECO:0000313" key="4">
    <source>
        <dbReference type="Proteomes" id="UP000481861"/>
    </source>
</evidence>
<gene>
    <name evidence="3" type="ORF">BDV95DRAFT_487043</name>
</gene>
<evidence type="ECO:0008006" key="5">
    <source>
        <dbReference type="Google" id="ProtNLM"/>
    </source>
</evidence>
<keyword evidence="2" id="KW-0732">Signal</keyword>
<dbReference type="Proteomes" id="UP000481861">
    <property type="component" value="Unassembled WGS sequence"/>
</dbReference>
<dbReference type="OrthoDB" id="194358at2759"/>
<evidence type="ECO:0000256" key="2">
    <source>
        <dbReference type="SAM" id="SignalP"/>
    </source>
</evidence>
<keyword evidence="4" id="KW-1185">Reference proteome</keyword>
<evidence type="ECO:0000313" key="3">
    <source>
        <dbReference type="EMBL" id="KAF2874954.1"/>
    </source>
</evidence>
<proteinExistence type="predicted"/>
<keyword evidence="1" id="KW-0812">Transmembrane</keyword>
<name>A0A7C8IAT8_9PLEO</name>
<feature type="transmembrane region" description="Helical" evidence="1">
    <location>
        <begin position="59"/>
        <end position="80"/>
    </location>
</feature>
<keyword evidence="1" id="KW-1133">Transmembrane helix</keyword>